<proteinExistence type="predicted"/>
<comment type="caution">
    <text evidence="1">The sequence shown here is derived from an EMBL/GenBank/DDBJ whole genome shotgun (WGS) entry which is preliminary data.</text>
</comment>
<accession>A0ABV5XAN5</accession>
<name>A0ABV5XAN5_9NOCA</name>
<reference evidence="1 2" key="1">
    <citation type="submission" date="2024-09" db="EMBL/GenBank/DDBJ databases">
        <authorList>
            <person name="Sun Q."/>
            <person name="Mori K."/>
        </authorList>
    </citation>
    <scope>NUCLEOTIDE SEQUENCE [LARGE SCALE GENOMIC DNA]</scope>
    <source>
        <strain evidence="1 2">JCM 11411</strain>
    </source>
</reference>
<protein>
    <submittedName>
        <fullName evidence="1">Uncharacterized protein</fullName>
    </submittedName>
</protein>
<gene>
    <name evidence="1" type="ORF">ACFFQ6_07555</name>
</gene>
<organism evidence="1 2">
    <name type="scientific">Rhodococcus baikonurensis</name>
    <dbReference type="NCBI Taxonomy" id="172041"/>
    <lineage>
        <taxon>Bacteria</taxon>
        <taxon>Bacillati</taxon>
        <taxon>Actinomycetota</taxon>
        <taxon>Actinomycetes</taxon>
        <taxon>Mycobacteriales</taxon>
        <taxon>Nocardiaceae</taxon>
        <taxon>Rhodococcus</taxon>
        <taxon>Rhodococcus erythropolis group</taxon>
    </lineage>
</organism>
<evidence type="ECO:0000313" key="1">
    <source>
        <dbReference type="EMBL" id="MFB9779532.1"/>
    </source>
</evidence>
<dbReference type="Proteomes" id="UP001589587">
    <property type="component" value="Unassembled WGS sequence"/>
</dbReference>
<evidence type="ECO:0000313" key="2">
    <source>
        <dbReference type="Proteomes" id="UP001589587"/>
    </source>
</evidence>
<dbReference type="EMBL" id="JBHMAS010000006">
    <property type="protein sequence ID" value="MFB9779532.1"/>
    <property type="molecule type" value="Genomic_DNA"/>
</dbReference>
<keyword evidence="2" id="KW-1185">Reference proteome</keyword>
<sequence>MAEHYGRMMVCYSAIWICGAPVDYKGDRSPSLIGGVDDFVTIKALANDVYAGVRVVTSETALPVDNQEQWDRVEQRPVTFHAPPHLMVSLTEPGFLVDPTLQDLGLPAGHYMLRCYSRGSVAAGRAYPYGAPPRDEQSDDPASFIQQFRIEFWPA</sequence>
<dbReference type="RefSeq" id="WP_378374231.1">
    <property type="nucleotide sequence ID" value="NZ_JBHMAS010000006.1"/>
</dbReference>